<evidence type="ECO:0000313" key="2">
    <source>
        <dbReference type="Proteomes" id="UP000005090"/>
    </source>
</evidence>
<dbReference type="RefSeq" id="WP_005368404.1">
    <property type="nucleotide sequence ID" value="NZ_CM001475.1"/>
</dbReference>
<dbReference type="EMBL" id="CM001475">
    <property type="protein sequence ID" value="EIC27898.1"/>
    <property type="molecule type" value="Genomic_DNA"/>
</dbReference>
<gene>
    <name evidence="1" type="ORF">Metal_0027</name>
</gene>
<keyword evidence="2" id="KW-1185">Reference proteome</keyword>
<reference evidence="1 2" key="1">
    <citation type="journal article" date="2013" name="Genome Announc.">
        <title>Genome Sequence of the Obligate Gammaproteobacterial Methanotroph Methylomicrobium album Strain BG8.</title>
        <authorList>
            <person name="Kits K.D."/>
            <person name="Kalyuzhnaya M.G."/>
            <person name="Klotz M.G."/>
            <person name="Jetten M.S."/>
            <person name="Op den Camp H.J."/>
            <person name="Vuilleumier S."/>
            <person name="Bringel F."/>
            <person name="Dispirito A.A."/>
            <person name="Murrell J.C."/>
            <person name="Bruce D."/>
            <person name="Cheng J.F."/>
            <person name="Copeland A."/>
            <person name="Goodwin L."/>
            <person name="Hauser L."/>
            <person name="Lajus A."/>
            <person name="Land M.L."/>
            <person name="Lapidus A."/>
            <person name="Lucas S."/>
            <person name="Medigue C."/>
            <person name="Pitluck S."/>
            <person name="Woyke T."/>
            <person name="Zeytun A."/>
            <person name="Stein L.Y."/>
        </authorList>
    </citation>
    <scope>NUCLEOTIDE SEQUENCE [LARGE SCALE GENOMIC DNA]</scope>
    <source>
        <strain evidence="1 2">BG8</strain>
    </source>
</reference>
<organism evidence="1 2">
    <name type="scientific">Methylomicrobium album BG8</name>
    <dbReference type="NCBI Taxonomy" id="686340"/>
    <lineage>
        <taxon>Bacteria</taxon>
        <taxon>Pseudomonadati</taxon>
        <taxon>Pseudomonadota</taxon>
        <taxon>Gammaproteobacteria</taxon>
        <taxon>Methylococcales</taxon>
        <taxon>Methylococcaceae</taxon>
        <taxon>Methylomicrobium</taxon>
    </lineage>
</organism>
<protein>
    <submittedName>
        <fullName evidence="1">Uncharacterized protein</fullName>
    </submittedName>
</protein>
<sequence>MNIWMSDWRELGSCCAALHDIAGLIELASDYGDTGDAVPVN</sequence>
<accession>H8GJ81</accession>
<name>H8GJ81_METAL</name>
<evidence type="ECO:0000313" key="1">
    <source>
        <dbReference type="EMBL" id="EIC27898.1"/>
    </source>
</evidence>
<dbReference type="HOGENOM" id="CLU_3272602_0_0_6"/>
<dbReference type="Proteomes" id="UP000005090">
    <property type="component" value="Chromosome"/>
</dbReference>
<dbReference type="AlphaFoldDB" id="H8GJ81"/>
<proteinExistence type="predicted"/>